<keyword evidence="2" id="KW-1185">Reference proteome</keyword>
<proteinExistence type="predicted"/>
<evidence type="ECO:0000313" key="2">
    <source>
        <dbReference type="Proteomes" id="UP000675882"/>
    </source>
</evidence>
<dbReference type="EMBL" id="CAJNBL010000040">
    <property type="protein sequence ID" value="CAE6730679.1"/>
    <property type="molecule type" value="Genomic_DNA"/>
</dbReference>
<dbReference type="AlphaFoldDB" id="A0A916F9H7"/>
<accession>A0A916F9H7</accession>
<name>A0A916F9H7_9PROT</name>
<sequence>MISLLRNGEILKSKQKLILEMIKEKSFNENSSRLGVIIFRSFPRNHFVFFSETCIKKSL</sequence>
<comment type="caution">
    <text evidence="1">The sequence shown here is derived from an EMBL/GenBank/DDBJ whole genome shotgun (WGS) entry which is preliminary data.</text>
</comment>
<reference evidence="1" key="1">
    <citation type="submission" date="2021-02" db="EMBL/GenBank/DDBJ databases">
        <authorList>
            <person name="Han P."/>
        </authorList>
    </citation>
    <scope>NUCLEOTIDE SEQUENCE</scope>
    <source>
        <strain evidence="1">Candidatus Nitrotoga sp. ZN8</strain>
    </source>
</reference>
<organism evidence="1 2">
    <name type="scientific">Candidatus Nitrotoga fabula</name>
    <dbReference type="NCBI Taxonomy" id="2182327"/>
    <lineage>
        <taxon>Bacteria</taxon>
        <taxon>Pseudomonadati</taxon>
        <taxon>Pseudomonadota</taxon>
        <taxon>Betaproteobacteria</taxon>
        <taxon>Nitrosomonadales</taxon>
        <taxon>Gallionellaceae</taxon>
        <taxon>Candidatus Nitrotoga</taxon>
    </lineage>
</organism>
<dbReference type="Proteomes" id="UP000675882">
    <property type="component" value="Unassembled WGS sequence"/>
</dbReference>
<evidence type="ECO:0000313" key="1">
    <source>
        <dbReference type="EMBL" id="CAE6730679.1"/>
    </source>
</evidence>
<gene>
    <name evidence="1" type="ORF">NTGZN8_50030</name>
</gene>
<protein>
    <submittedName>
        <fullName evidence="1">Uncharacterized protein</fullName>
    </submittedName>
</protein>